<dbReference type="SUPFAM" id="SSF52080">
    <property type="entry name" value="Ribosomal proteins L15p and L18e"/>
    <property type="match status" value="1"/>
</dbReference>
<dbReference type="PANTHER" id="PTHR10934">
    <property type="entry name" value="60S RIBOSOMAL PROTEIN L18"/>
    <property type="match status" value="1"/>
</dbReference>
<dbReference type="EMBL" id="MT631136">
    <property type="protein sequence ID" value="QNO45632.1"/>
    <property type="molecule type" value="Genomic_DNA"/>
</dbReference>
<keyword evidence="3 5" id="KW-0687">Ribonucleoprotein</keyword>
<proteinExistence type="inferred from homology"/>
<evidence type="ECO:0000313" key="9">
    <source>
        <dbReference type="EMBL" id="QNO45357.1"/>
    </source>
</evidence>
<dbReference type="NCBIfam" id="NF003079">
    <property type="entry name" value="PRK04005.1"/>
    <property type="match status" value="1"/>
</dbReference>
<sequence>MSKTRYKKTNPRIALLAEDLKTRSRENDAPIWRDIAEYMERPKRSHARVNVGNINRYAREGETIVVPGKVLGAGDIHHTVVVGAFDFSEGAQAKITDAGGECITIEELATRNPAGSNVRIIR</sequence>
<dbReference type="InterPro" id="IPR000039">
    <property type="entry name" value="Ribosomal_eL18"/>
</dbReference>
<dbReference type="PANTHER" id="PTHR10934:SF2">
    <property type="entry name" value="LARGE RIBOSOMAL SUBUNIT PROTEIN EL18"/>
    <property type="match status" value="1"/>
</dbReference>
<evidence type="ECO:0000256" key="5">
    <source>
        <dbReference type="HAMAP-Rule" id="MF_00329"/>
    </source>
</evidence>
<evidence type="ECO:0000259" key="6">
    <source>
        <dbReference type="Pfam" id="PF17135"/>
    </source>
</evidence>
<dbReference type="EMBL" id="MT630721">
    <property type="protein sequence ID" value="QNO42225.1"/>
    <property type="molecule type" value="Genomic_DNA"/>
</dbReference>
<dbReference type="Pfam" id="PF17135">
    <property type="entry name" value="Ribosomal_L18"/>
    <property type="match status" value="1"/>
</dbReference>
<dbReference type="HAMAP" id="MF_00329">
    <property type="entry name" value="Ribosomal_eL18"/>
    <property type="match status" value="1"/>
</dbReference>
<dbReference type="EMBL" id="MT631102">
    <property type="protein sequence ID" value="QNO45357.1"/>
    <property type="molecule type" value="Genomic_DNA"/>
</dbReference>
<evidence type="ECO:0000313" key="7">
    <source>
        <dbReference type="EMBL" id="QNO42225.1"/>
    </source>
</evidence>
<gene>
    <name evidence="5" type="primary">rpl18e</name>
    <name evidence="9" type="ORF">BALIDPJP_00005</name>
    <name evidence="8" type="ORF">EOOENEJO_00005</name>
    <name evidence="10" type="ORF">JMABOEBK_00029</name>
    <name evidence="7" type="ORF">MKPHGJHB_00003</name>
</gene>
<dbReference type="GO" id="GO:0003723">
    <property type="term" value="F:RNA binding"/>
    <property type="evidence" value="ECO:0007669"/>
    <property type="project" value="TreeGrafter"/>
</dbReference>
<dbReference type="Gene3D" id="3.100.10.10">
    <property type="match status" value="1"/>
</dbReference>
<evidence type="ECO:0000313" key="10">
    <source>
        <dbReference type="EMBL" id="QNO45632.1"/>
    </source>
</evidence>
<name>A0A7G9YBH3_9EURY</name>
<dbReference type="InterPro" id="IPR001196">
    <property type="entry name" value="Ribosomal_uL15_CS"/>
</dbReference>
<accession>A0A7G9YBH3</accession>
<dbReference type="FunFam" id="3.100.10.10:FF:000013">
    <property type="entry name" value="50S ribosomal protein L18e"/>
    <property type="match status" value="1"/>
</dbReference>
<evidence type="ECO:0000256" key="3">
    <source>
        <dbReference type="ARBA" id="ARBA00023274"/>
    </source>
</evidence>
<evidence type="ECO:0000256" key="4">
    <source>
        <dbReference type="ARBA" id="ARBA00035218"/>
    </source>
</evidence>
<dbReference type="GO" id="GO:0006412">
    <property type="term" value="P:translation"/>
    <property type="evidence" value="ECO:0007669"/>
    <property type="project" value="UniProtKB-UniRule"/>
</dbReference>
<dbReference type="GO" id="GO:0022625">
    <property type="term" value="C:cytosolic large ribosomal subunit"/>
    <property type="evidence" value="ECO:0007669"/>
    <property type="project" value="TreeGrafter"/>
</dbReference>
<dbReference type="InterPro" id="IPR022947">
    <property type="entry name" value="Ribosomal_eL18_arc"/>
</dbReference>
<dbReference type="GO" id="GO:0003735">
    <property type="term" value="F:structural constituent of ribosome"/>
    <property type="evidence" value="ECO:0007669"/>
    <property type="project" value="InterPro"/>
</dbReference>
<dbReference type="EMBL" id="MT630800">
    <property type="protein sequence ID" value="QNO43227.1"/>
    <property type="molecule type" value="Genomic_DNA"/>
</dbReference>
<feature type="domain" description="Large ribosomal subunit protein uL15/eL18" evidence="6">
    <location>
        <begin position="4"/>
        <end position="122"/>
    </location>
</feature>
<evidence type="ECO:0000313" key="8">
    <source>
        <dbReference type="EMBL" id="QNO43227.1"/>
    </source>
</evidence>
<dbReference type="PROSITE" id="PS00475">
    <property type="entry name" value="RIBOSOMAL_L15"/>
    <property type="match status" value="1"/>
</dbReference>
<evidence type="ECO:0000256" key="2">
    <source>
        <dbReference type="ARBA" id="ARBA00022980"/>
    </source>
</evidence>
<reference evidence="9" key="1">
    <citation type="submission" date="2020-06" db="EMBL/GenBank/DDBJ databases">
        <title>Unique genomic features of the anaerobic methanotrophic archaea.</title>
        <authorList>
            <person name="Chadwick G.L."/>
            <person name="Skennerton C.T."/>
            <person name="Laso-Perez R."/>
            <person name="Leu A.O."/>
            <person name="Speth D.R."/>
            <person name="Yu H."/>
            <person name="Morgan-Lang C."/>
            <person name="Hatzenpichler R."/>
            <person name="Goudeau D."/>
            <person name="Malmstrom R."/>
            <person name="Brazelton W.J."/>
            <person name="Woyke T."/>
            <person name="Hallam S.J."/>
            <person name="Tyson G.W."/>
            <person name="Wegener G."/>
            <person name="Boetius A."/>
            <person name="Orphan V."/>
        </authorList>
    </citation>
    <scope>NUCLEOTIDE SEQUENCE</scope>
</reference>
<comment type="similarity">
    <text evidence="1 5">Belongs to the eukaryotic ribosomal protein eL18 family.</text>
</comment>
<keyword evidence="2 5" id="KW-0689">Ribosomal protein</keyword>
<dbReference type="AlphaFoldDB" id="A0A7G9YBH3"/>
<dbReference type="InterPro" id="IPR036227">
    <property type="entry name" value="Ribosomal_uL15/eL18_sf"/>
</dbReference>
<protein>
    <recommendedName>
        <fullName evidence="4 5">Large ribosomal subunit protein eL18</fullName>
    </recommendedName>
</protein>
<organism evidence="9">
    <name type="scientific">Candidatus Methanogaster sp. ANME-2c ERB4</name>
    <dbReference type="NCBI Taxonomy" id="2759911"/>
    <lineage>
        <taxon>Archaea</taxon>
        <taxon>Methanobacteriati</taxon>
        <taxon>Methanobacteriota</taxon>
        <taxon>Stenosarchaea group</taxon>
        <taxon>Methanomicrobia</taxon>
        <taxon>Methanosarcinales</taxon>
        <taxon>ANME-2 cluster</taxon>
        <taxon>Candidatus Methanogasteraceae</taxon>
        <taxon>Candidatus Methanogaster</taxon>
    </lineage>
</organism>
<evidence type="ECO:0000256" key="1">
    <source>
        <dbReference type="ARBA" id="ARBA00006815"/>
    </source>
</evidence>
<dbReference type="InterPro" id="IPR021131">
    <property type="entry name" value="Ribosomal_uL15/eL18"/>
</dbReference>